<evidence type="ECO:0000256" key="7">
    <source>
        <dbReference type="HAMAP-Rule" id="MF_01341"/>
    </source>
</evidence>
<comment type="function">
    <text evidence="7">Binds to the 23S rRNA.</text>
</comment>
<proteinExistence type="inferred from homology"/>
<dbReference type="InterPro" id="IPR001196">
    <property type="entry name" value="Ribosomal_uL15_CS"/>
</dbReference>
<evidence type="ECO:0000256" key="2">
    <source>
        <dbReference type="ARBA" id="ARBA00022730"/>
    </source>
</evidence>
<keyword evidence="2 7" id="KW-0699">rRNA-binding</keyword>
<dbReference type="SUPFAM" id="SSF52080">
    <property type="entry name" value="Ribosomal proteins L15p and L18e"/>
    <property type="match status" value="1"/>
</dbReference>
<dbReference type="InterPro" id="IPR021131">
    <property type="entry name" value="Ribosomal_uL15/eL18"/>
</dbReference>
<evidence type="ECO:0000256" key="6">
    <source>
        <dbReference type="ARBA" id="ARBA00035200"/>
    </source>
</evidence>
<dbReference type="Pfam" id="PF00828">
    <property type="entry name" value="Ribosomal_L27A"/>
    <property type="match status" value="1"/>
</dbReference>
<evidence type="ECO:0000256" key="3">
    <source>
        <dbReference type="ARBA" id="ARBA00022884"/>
    </source>
</evidence>
<protein>
    <recommendedName>
        <fullName evidence="6 7">Large ribosomal subunit protein uL15</fullName>
    </recommendedName>
</protein>
<sequence>MVVRRDRKVRRQRGSRLYGWGTIGQHRKSGMRGGFGNAGLHKHKWSWTVKYGKDHFGKDGFVRPDAVLEEVSAINVGSLQSLIEGKVVEKDDKGRAMVDLSSLGYDKLLGGGKIDFPVVVKAVKFTELAKKKIADAGGEVIAAE</sequence>
<dbReference type="GO" id="GO:0003735">
    <property type="term" value="F:structural constituent of ribosome"/>
    <property type="evidence" value="ECO:0007669"/>
    <property type="project" value="InterPro"/>
</dbReference>
<dbReference type="GO" id="GO:0019843">
    <property type="term" value="F:rRNA binding"/>
    <property type="evidence" value="ECO:0007669"/>
    <property type="project" value="UniProtKB-UniRule"/>
</dbReference>
<dbReference type="InterPro" id="IPR027386">
    <property type="entry name" value="Rbsml_uL15_N"/>
</dbReference>
<dbReference type="InterPro" id="IPR036227">
    <property type="entry name" value="Ribosomal_uL15/eL18_sf"/>
</dbReference>
<dbReference type="PROSITE" id="PS00475">
    <property type="entry name" value="RIBOSOMAL_L15"/>
    <property type="match status" value="1"/>
</dbReference>
<name>A0A3S3TS90_METS7</name>
<dbReference type="PANTHER" id="PTHR11721:SF3">
    <property type="entry name" value="LARGE RIBOSOMAL SUBUNIT PROTEIN UL15"/>
    <property type="match status" value="1"/>
</dbReference>
<dbReference type="HAMAP" id="MF_01341">
    <property type="entry name" value="Ribosomal_uL15"/>
    <property type="match status" value="1"/>
</dbReference>
<dbReference type="EMBL" id="RXGA01000003">
    <property type="protein sequence ID" value="RWX73536.1"/>
    <property type="molecule type" value="Genomic_DNA"/>
</dbReference>
<gene>
    <name evidence="7" type="primary">rpl15</name>
    <name evidence="10" type="ORF">Metus_1510</name>
</gene>
<keyword evidence="3 7" id="KW-0694">RNA-binding</keyword>
<evidence type="ECO:0000256" key="1">
    <source>
        <dbReference type="ARBA" id="ARBA00007320"/>
    </source>
</evidence>
<evidence type="ECO:0000256" key="5">
    <source>
        <dbReference type="ARBA" id="ARBA00023274"/>
    </source>
</evidence>
<dbReference type="InterPro" id="IPR030878">
    <property type="entry name" value="Ribosomal_uL15"/>
</dbReference>
<reference evidence="10 11" key="1">
    <citation type="submission" date="2018-12" db="EMBL/GenBank/DDBJ databases">
        <title>The complete genome of the methanogenic archaea of the candidate phylum Verstraetearchaeota, obtained from the metagenome of underground thermal water.</title>
        <authorList>
            <person name="Kadnikov V.V."/>
            <person name="Mardanov A.V."/>
            <person name="Beletsky A.V."/>
            <person name="Karnachuk O.V."/>
            <person name="Ravin N.V."/>
        </authorList>
    </citation>
    <scope>NUCLEOTIDE SEQUENCE [LARGE SCALE GENOMIC DNA]</scope>
    <source>
        <strain evidence="10">Ch88</strain>
    </source>
</reference>
<keyword evidence="5 7" id="KW-0687">Ribonucleoprotein</keyword>
<organism evidence="10 11">
    <name type="scientific">Methanosuratincola subterraneus</name>
    <dbReference type="NCBI Taxonomy" id="2593994"/>
    <lineage>
        <taxon>Archaea</taxon>
        <taxon>Thermoproteota</taxon>
        <taxon>Methanosuratincolia</taxon>
        <taxon>Candidatus Methanomethylicales</taxon>
        <taxon>Candidatus Methanomethylicaceae</taxon>
        <taxon>Candidatus Methanosuratincola (ex Vanwonterghem et al. 2016)</taxon>
    </lineage>
</organism>
<evidence type="ECO:0000256" key="8">
    <source>
        <dbReference type="RuleBase" id="RU003888"/>
    </source>
</evidence>
<evidence type="ECO:0000313" key="10">
    <source>
        <dbReference type="EMBL" id="RWX73536.1"/>
    </source>
</evidence>
<dbReference type="PANTHER" id="PTHR11721">
    <property type="entry name" value="60S RIBOSOMAL PROTEIN L27A"/>
    <property type="match status" value="1"/>
</dbReference>
<feature type="domain" description="Large ribosomal subunit protein uL15/eL18" evidence="9">
    <location>
        <begin position="74"/>
        <end position="141"/>
    </location>
</feature>
<dbReference type="GO" id="GO:0006412">
    <property type="term" value="P:translation"/>
    <property type="evidence" value="ECO:0007669"/>
    <property type="project" value="UniProtKB-UniRule"/>
</dbReference>
<dbReference type="AlphaFoldDB" id="A0A3S3TS90"/>
<dbReference type="FunFam" id="4.10.990.10:FF:000001">
    <property type="entry name" value="50S ribosomal protein L15"/>
    <property type="match status" value="1"/>
</dbReference>
<comment type="similarity">
    <text evidence="1 7 8">Belongs to the universal ribosomal protein uL15 family.</text>
</comment>
<evidence type="ECO:0000259" key="9">
    <source>
        <dbReference type="Pfam" id="PF00828"/>
    </source>
</evidence>
<dbReference type="GO" id="GO:0022625">
    <property type="term" value="C:cytosolic large ribosomal subunit"/>
    <property type="evidence" value="ECO:0007669"/>
    <property type="project" value="TreeGrafter"/>
</dbReference>
<dbReference type="Proteomes" id="UP000288215">
    <property type="component" value="Unassembled WGS sequence"/>
</dbReference>
<comment type="subunit">
    <text evidence="7">Part of the 50S ribosomal subunit.</text>
</comment>
<comment type="caution">
    <text evidence="10">The sequence shown here is derived from an EMBL/GenBank/DDBJ whole genome shotgun (WGS) entry which is preliminary data.</text>
</comment>
<evidence type="ECO:0000256" key="4">
    <source>
        <dbReference type="ARBA" id="ARBA00022980"/>
    </source>
</evidence>
<dbReference type="Gene3D" id="3.100.10.10">
    <property type="match status" value="1"/>
</dbReference>
<evidence type="ECO:0000313" key="11">
    <source>
        <dbReference type="Proteomes" id="UP000288215"/>
    </source>
</evidence>
<dbReference type="Gene3D" id="4.10.990.10">
    <property type="match status" value="1"/>
</dbReference>
<accession>A0A3S3TS90</accession>
<keyword evidence="4 7" id="KW-0689">Ribosomal protein</keyword>